<dbReference type="EMBL" id="HACA01030306">
    <property type="protein sequence ID" value="CDW47667.1"/>
    <property type="molecule type" value="Transcribed_RNA"/>
</dbReference>
<protein>
    <submittedName>
        <fullName evidence="1">Uncharacterized protein</fullName>
    </submittedName>
</protein>
<organism evidence="1">
    <name type="scientific">Lepeophtheirus salmonis</name>
    <name type="common">Salmon louse</name>
    <name type="synonym">Caligus salmonis</name>
    <dbReference type="NCBI Taxonomy" id="72036"/>
    <lineage>
        <taxon>Eukaryota</taxon>
        <taxon>Metazoa</taxon>
        <taxon>Ecdysozoa</taxon>
        <taxon>Arthropoda</taxon>
        <taxon>Crustacea</taxon>
        <taxon>Multicrustacea</taxon>
        <taxon>Hexanauplia</taxon>
        <taxon>Copepoda</taxon>
        <taxon>Siphonostomatoida</taxon>
        <taxon>Caligidae</taxon>
        <taxon>Lepeophtheirus</taxon>
    </lineage>
</organism>
<reference evidence="1" key="1">
    <citation type="submission" date="2014-05" db="EMBL/GenBank/DDBJ databases">
        <authorList>
            <person name="Chronopoulou M."/>
        </authorList>
    </citation>
    <scope>NUCLEOTIDE SEQUENCE</scope>
    <source>
        <tissue evidence="1">Whole organism</tissue>
    </source>
</reference>
<sequence length="33" mass="3796">MLLNNEALVSYERFFTTPKSVKALSSKKTHQKV</sequence>
<accession>A0A0K2VBV5</accession>
<proteinExistence type="predicted"/>
<name>A0A0K2VBV5_LEPSM</name>
<dbReference type="AlphaFoldDB" id="A0A0K2VBV5"/>
<evidence type="ECO:0000313" key="1">
    <source>
        <dbReference type="EMBL" id="CDW47667.1"/>
    </source>
</evidence>